<dbReference type="PROSITE" id="PS00745">
    <property type="entry name" value="RF_PROK_I"/>
    <property type="match status" value="1"/>
</dbReference>
<evidence type="ECO:0000256" key="1">
    <source>
        <dbReference type="ARBA" id="ARBA00010835"/>
    </source>
</evidence>
<dbReference type="InterPro" id="IPR000352">
    <property type="entry name" value="Pep_chain_release_fac_I"/>
</dbReference>
<evidence type="ECO:0000313" key="5">
    <source>
        <dbReference type="Proteomes" id="UP000563906"/>
    </source>
</evidence>
<keyword evidence="4" id="KW-0378">Hydrolase</keyword>
<dbReference type="Proteomes" id="UP000563906">
    <property type="component" value="Unassembled WGS sequence"/>
</dbReference>
<dbReference type="GO" id="GO:0004045">
    <property type="term" value="F:peptidyl-tRNA hydrolase activity"/>
    <property type="evidence" value="ECO:0007669"/>
    <property type="project" value="UniProtKB-EC"/>
</dbReference>
<dbReference type="NCBIfam" id="NF006718">
    <property type="entry name" value="PRK09256.1"/>
    <property type="match status" value="1"/>
</dbReference>
<dbReference type="Pfam" id="PF00472">
    <property type="entry name" value="RF-1"/>
    <property type="match status" value="1"/>
</dbReference>
<gene>
    <name evidence="4" type="primary">arfB</name>
    <name evidence="4" type="ORF">H3Z83_05840</name>
</gene>
<organism evidence="4 5">
    <name type="scientific">Tenacibaculum pelagium</name>
    <dbReference type="NCBI Taxonomy" id="2759527"/>
    <lineage>
        <taxon>Bacteria</taxon>
        <taxon>Pseudomonadati</taxon>
        <taxon>Bacteroidota</taxon>
        <taxon>Flavobacteriia</taxon>
        <taxon>Flavobacteriales</taxon>
        <taxon>Flavobacteriaceae</taxon>
        <taxon>Tenacibaculum</taxon>
    </lineage>
</organism>
<sequence>MNKEILFKELQFKAVRSSGAGGQHVNKVSSKVELFFNVLLSEGLTDEEKIVLQKKIKNRLNKEGILLLSSGETRSQHRNKELVIKRFFELITSSLIKKKIRKASKPTKASIKRKAENKKRNALKKVLRKKPNID</sequence>
<dbReference type="EC" id="3.1.1.29" evidence="4"/>
<protein>
    <submittedName>
        <fullName evidence="4">Aminoacyl-tRNA hydrolase</fullName>
        <ecNumber evidence="4">3.1.1.29</ecNumber>
    </submittedName>
</protein>
<keyword evidence="5" id="KW-1185">Reference proteome</keyword>
<dbReference type="EMBL" id="JACGLS010000002">
    <property type="protein sequence ID" value="MBA6156040.1"/>
    <property type="molecule type" value="Genomic_DNA"/>
</dbReference>
<dbReference type="GO" id="GO:0043022">
    <property type="term" value="F:ribosome binding"/>
    <property type="evidence" value="ECO:0007669"/>
    <property type="project" value="TreeGrafter"/>
</dbReference>
<feature type="domain" description="Prokaryotic-type class I peptide chain release factors" evidence="3">
    <location>
        <begin position="16"/>
        <end position="32"/>
    </location>
</feature>
<comment type="similarity">
    <text evidence="1">Belongs to the prokaryotic/mitochondrial release factor family.</text>
</comment>
<comment type="caution">
    <text evidence="4">The sequence shown here is derived from an EMBL/GenBank/DDBJ whole genome shotgun (WGS) entry which is preliminary data.</text>
</comment>
<evidence type="ECO:0000313" key="4">
    <source>
        <dbReference type="EMBL" id="MBA6156040.1"/>
    </source>
</evidence>
<reference evidence="4 5" key="1">
    <citation type="submission" date="2020-07" db="EMBL/GenBank/DDBJ databases">
        <title>Bacterium isolated from marine sediment.</title>
        <authorList>
            <person name="Shang D."/>
            <person name="Du Z.-J."/>
        </authorList>
    </citation>
    <scope>NUCLEOTIDE SEQUENCE [LARGE SCALE GENOMIC DNA]</scope>
    <source>
        <strain evidence="4 5">S7007</strain>
    </source>
</reference>
<dbReference type="PANTHER" id="PTHR47814:SF1">
    <property type="entry name" value="PEPTIDYL-TRNA HYDROLASE ARFB"/>
    <property type="match status" value="1"/>
</dbReference>
<evidence type="ECO:0000259" key="3">
    <source>
        <dbReference type="PROSITE" id="PS00745"/>
    </source>
</evidence>
<dbReference type="RefSeq" id="WP_182124547.1">
    <property type="nucleotide sequence ID" value="NZ_JACGLS010000002.1"/>
</dbReference>
<proteinExistence type="inferred from homology"/>
<dbReference type="SUPFAM" id="SSF75620">
    <property type="entry name" value="Release factor"/>
    <property type="match status" value="1"/>
</dbReference>
<dbReference type="InterPro" id="IPR045853">
    <property type="entry name" value="Pep_chain_release_fac_I_sf"/>
</dbReference>
<dbReference type="Gene3D" id="3.30.160.20">
    <property type="match status" value="1"/>
</dbReference>
<dbReference type="AlphaFoldDB" id="A0A839ANU6"/>
<feature type="region of interest" description="Disordered" evidence="2">
    <location>
        <begin position="101"/>
        <end position="134"/>
    </location>
</feature>
<dbReference type="GO" id="GO:0072344">
    <property type="term" value="P:rescue of stalled ribosome"/>
    <property type="evidence" value="ECO:0007669"/>
    <property type="project" value="TreeGrafter"/>
</dbReference>
<evidence type="ECO:0000256" key="2">
    <source>
        <dbReference type="SAM" id="MobiDB-lite"/>
    </source>
</evidence>
<dbReference type="GO" id="GO:0003747">
    <property type="term" value="F:translation release factor activity"/>
    <property type="evidence" value="ECO:0007669"/>
    <property type="project" value="InterPro"/>
</dbReference>
<accession>A0A839ANU6</accession>
<name>A0A839ANU6_9FLAO</name>
<dbReference type="PANTHER" id="PTHR47814">
    <property type="entry name" value="PEPTIDYL-TRNA HYDROLASE ARFB"/>
    <property type="match status" value="1"/>
</dbReference>